<comment type="subcellular location">
    <subcellularLocation>
        <location evidence="1">Cell envelope</location>
    </subcellularLocation>
    <subcellularLocation>
        <location evidence="2">Cell outer membrane</location>
    </subcellularLocation>
    <subcellularLocation>
        <location evidence="3">Secreted</location>
    </subcellularLocation>
</comment>
<evidence type="ECO:0000256" key="9">
    <source>
        <dbReference type="SAM" id="Phobius"/>
    </source>
</evidence>
<feature type="transmembrane region" description="Helical" evidence="9">
    <location>
        <begin position="657"/>
        <end position="676"/>
    </location>
</feature>
<evidence type="ECO:0008006" key="11">
    <source>
        <dbReference type="Google" id="ProtNLM"/>
    </source>
</evidence>
<evidence type="ECO:0000256" key="8">
    <source>
        <dbReference type="SAM" id="MobiDB-lite"/>
    </source>
</evidence>
<keyword evidence="7" id="KW-0998">Cell outer membrane</keyword>
<feature type="region of interest" description="Disordered" evidence="8">
    <location>
        <begin position="606"/>
        <end position="627"/>
    </location>
</feature>
<dbReference type="GO" id="GO:0005576">
    <property type="term" value="C:extracellular region"/>
    <property type="evidence" value="ECO:0007669"/>
    <property type="project" value="UniProtKB-SubCell"/>
</dbReference>
<evidence type="ECO:0000256" key="6">
    <source>
        <dbReference type="ARBA" id="ARBA00023136"/>
    </source>
</evidence>
<evidence type="ECO:0000256" key="5">
    <source>
        <dbReference type="ARBA" id="ARBA00022729"/>
    </source>
</evidence>
<dbReference type="InterPro" id="IPR012334">
    <property type="entry name" value="Pectin_lyas_fold"/>
</dbReference>
<feature type="compositionally biased region" description="Polar residues" evidence="8">
    <location>
        <begin position="606"/>
        <end position="621"/>
    </location>
</feature>
<dbReference type="InterPro" id="IPR011050">
    <property type="entry name" value="Pectin_lyase_fold/virulence"/>
</dbReference>
<dbReference type="SUPFAM" id="SSF51126">
    <property type="entry name" value="Pectin lyase-like"/>
    <property type="match status" value="1"/>
</dbReference>
<dbReference type="NCBIfam" id="TIGR01376">
    <property type="entry name" value="POMP_repeat"/>
    <property type="match status" value="1"/>
</dbReference>
<name>A0A644WGB9_9ZZZZ</name>
<dbReference type="PANTHER" id="PTHR11319">
    <property type="entry name" value="G PROTEIN-COUPLED RECEPTOR-RELATED"/>
    <property type="match status" value="1"/>
</dbReference>
<accession>A0A644WGB9</accession>
<dbReference type="EMBL" id="VSSQ01000883">
    <property type="protein sequence ID" value="MPM02617.1"/>
    <property type="molecule type" value="Genomic_DNA"/>
</dbReference>
<protein>
    <recommendedName>
        <fullName evidence="11">Right handed beta helix domain-containing protein</fullName>
    </recommendedName>
</protein>
<dbReference type="AlphaFoldDB" id="A0A644WGB9"/>
<dbReference type="SMART" id="SM00710">
    <property type="entry name" value="PbH1"/>
    <property type="match status" value="9"/>
</dbReference>
<evidence type="ECO:0000256" key="7">
    <source>
        <dbReference type="ARBA" id="ARBA00023237"/>
    </source>
</evidence>
<keyword evidence="5" id="KW-0732">Signal</keyword>
<dbReference type="Gene3D" id="2.160.20.10">
    <property type="entry name" value="Single-stranded right-handed beta-helix, Pectin lyase-like"/>
    <property type="match status" value="1"/>
</dbReference>
<evidence type="ECO:0000313" key="10">
    <source>
        <dbReference type="EMBL" id="MPM02617.1"/>
    </source>
</evidence>
<dbReference type="GO" id="GO:0009279">
    <property type="term" value="C:cell outer membrane"/>
    <property type="evidence" value="ECO:0007669"/>
    <property type="project" value="UniProtKB-SubCell"/>
</dbReference>
<keyword evidence="4" id="KW-0964">Secreted</keyword>
<comment type="caution">
    <text evidence="10">The sequence shown here is derived from an EMBL/GenBank/DDBJ whole genome shotgun (WGS) entry which is preliminary data.</text>
</comment>
<keyword evidence="6 9" id="KW-0472">Membrane</keyword>
<evidence type="ECO:0000256" key="2">
    <source>
        <dbReference type="ARBA" id="ARBA00004442"/>
    </source>
</evidence>
<evidence type="ECO:0000256" key="1">
    <source>
        <dbReference type="ARBA" id="ARBA00004196"/>
    </source>
</evidence>
<dbReference type="Pfam" id="PF02415">
    <property type="entry name" value="Chlam_PMP"/>
    <property type="match status" value="2"/>
</dbReference>
<dbReference type="InterPro" id="IPR006626">
    <property type="entry name" value="PbH1"/>
</dbReference>
<proteinExistence type="predicted"/>
<keyword evidence="9" id="KW-0812">Transmembrane</keyword>
<gene>
    <name evidence="10" type="ORF">SDC9_48871</name>
</gene>
<evidence type="ECO:0000256" key="4">
    <source>
        <dbReference type="ARBA" id="ARBA00022525"/>
    </source>
</evidence>
<organism evidence="10">
    <name type="scientific">bioreactor metagenome</name>
    <dbReference type="NCBI Taxonomy" id="1076179"/>
    <lineage>
        <taxon>unclassified sequences</taxon>
        <taxon>metagenomes</taxon>
        <taxon>ecological metagenomes</taxon>
    </lineage>
</organism>
<keyword evidence="9" id="KW-1133">Transmembrane helix</keyword>
<reference evidence="10" key="1">
    <citation type="submission" date="2019-08" db="EMBL/GenBank/DDBJ databases">
        <authorList>
            <person name="Kucharzyk K."/>
            <person name="Murdoch R.W."/>
            <person name="Higgins S."/>
            <person name="Loffler F."/>
        </authorList>
    </citation>
    <scope>NUCLEOTIDE SEQUENCE</scope>
</reference>
<sequence>MLKNDNLHIKLLKIGILLILSFITISTVSATEIIDNSTDLKQTIIDANNGSTINLDNGIYTNNVINIIIDKNLTIQGKDSKNTIIDAQKLGKIFFVKEGNTLKLINVTLINGNANSGGDITNNHGGCIFNYGTLEIDNCIFENNSATGGGAIASFNGNLNINNSIFTNNSATYGGAVYSKYSNNVNLFNSNFNNNSASYGGGGAINVDCAGDITIINSKFINNSGLTAGGGAIKNNLCRNMTISNSTFIDNIDSYEGGGAIFNSGSNITIENSNFTNNKAENGDSNMGGGGAIYNNGYMAIINSNFINNTAEKDGGAIHNKFTENVIIINSTFINNKAINGGGIFSNGSINMTILNSAFINNIAENNGSAIYNTEYAFSDEWFPEFSMIYNSSMHIKNSNFTNNNRSNIYNTGNITINNSNFTKNDLAIYTEKNTNISSSSIFNNYQGISINSGAENIQINYNRIFNNTNTTNYNLNTNSPNINIDYNWWGSNFNPNSKISGTIVNNYYTIIFEEIKAKNFSILGNLTFKSIVVLNSTFNTFGSENLPDMNIDVYNNNIFISEYSINDLINLNIPIGENNILFVLDNENYKYLIINNNITDKSNSTNPTDPINTTKSNITANNPNENIDYNNNLNSSNENKDYYKKTIAAAKMKKTGLPIIVIFLILLSSLGLIFWKK</sequence>
<evidence type="ECO:0000256" key="3">
    <source>
        <dbReference type="ARBA" id="ARBA00004613"/>
    </source>
</evidence>
<dbReference type="InterPro" id="IPR003368">
    <property type="entry name" value="POMP_repeat"/>
</dbReference>
<dbReference type="PANTHER" id="PTHR11319:SF35">
    <property type="entry name" value="OUTER MEMBRANE PROTEIN PMPC-RELATED"/>
    <property type="match status" value="1"/>
</dbReference>